<comment type="caution">
    <text evidence="2">The sequence shown here is derived from an EMBL/GenBank/DDBJ whole genome shotgun (WGS) entry which is preliminary data.</text>
</comment>
<reference evidence="2" key="1">
    <citation type="submission" date="2023-11" db="EMBL/GenBank/DDBJ databases">
        <authorList>
            <person name="De Vega J J."/>
            <person name="De Vega J J."/>
        </authorList>
    </citation>
    <scope>NUCLEOTIDE SEQUENCE</scope>
</reference>
<keyword evidence="3" id="KW-1185">Reference proteome</keyword>
<dbReference type="AlphaFoldDB" id="A0AAD2GTB4"/>
<organism evidence="2 3">
    <name type="scientific">Mycena citricolor</name>
    <dbReference type="NCBI Taxonomy" id="2018698"/>
    <lineage>
        <taxon>Eukaryota</taxon>
        <taxon>Fungi</taxon>
        <taxon>Dikarya</taxon>
        <taxon>Basidiomycota</taxon>
        <taxon>Agaricomycotina</taxon>
        <taxon>Agaricomycetes</taxon>
        <taxon>Agaricomycetidae</taxon>
        <taxon>Agaricales</taxon>
        <taxon>Marasmiineae</taxon>
        <taxon>Mycenaceae</taxon>
        <taxon>Mycena</taxon>
    </lineage>
</organism>
<name>A0AAD2GTB4_9AGAR</name>
<feature type="chain" id="PRO_5041975073" evidence="1">
    <location>
        <begin position="27"/>
        <end position="92"/>
    </location>
</feature>
<gene>
    <name evidence="2" type="ORF">MYCIT1_LOCUS750</name>
</gene>
<evidence type="ECO:0000256" key="1">
    <source>
        <dbReference type="SAM" id="SignalP"/>
    </source>
</evidence>
<sequence length="92" mass="10907">TDRRASRPRRRCECPLLVLCVVSAWSKSLLELSLSVAWRLEAPRGQRHQGLAVWYICEMLIDSLLWFTDEARNRLFLRLPYLPFQGQAFRSW</sequence>
<evidence type="ECO:0000313" key="3">
    <source>
        <dbReference type="Proteomes" id="UP001295794"/>
    </source>
</evidence>
<keyword evidence="1" id="KW-0732">Signal</keyword>
<evidence type="ECO:0000313" key="2">
    <source>
        <dbReference type="EMBL" id="CAK5262220.1"/>
    </source>
</evidence>
<dbReference type="Proteomes" id="UP001295794">
    <property type="component" value="Unassembled WGS sequence"/>
</dbReference>
<dbReference type="EMBL" id="CAVNYO010000012">
    <property type="protein sequence ID" value="CAK5262220.1"/>
    <property type="molecule type" value="Genomic_DNA"/>
</dbReference>
<proteinExistence type="predicted"/>
<accession>A0AAD2GTB4</accession>
<feature type="non-terminal residue" evidence="2">
    <location>
        <position position="1"/>
    </location>
</feature>
<protein>
    <submittedName>
        <fullName evidence="2">Uncharacterized protein</fullName>
    </submittedName>
</protein>
<feature type="signal peptide" evidence="1">
    <location>
        <begin position="1"/>
        <end position="26"/>
    </location>
</feature>
<feature type="non-terminal residue" evidence="2">
    <location>
        <position position="92"/>
    </location>
</feature>